<dbReference type="SUPFAM" id="SSF117916">
    <property type="entry name" value="Fe-S cluster assembly (FSCA) domain-like"/>
    <property type="match status" value="1"/>
</dbReference>
<accession>A0A0R1TPF8</accession>
<evidence type="ECO:0000313" key="2">
    <source>
        <dbReference type="EMBL" id="KRL83239.1"/>
    </source>
</evidence>
<name>A0A0R1TPF8_9LACO</name>
<dbReference type="PATRIC" id="fig|1423740.3.peg.407"/>
<dbReference type="InterPro" id="IPR034904">
    <property type="entry name" value="FSCA_dom_sf"/>
</dbReference>
<evidence type="ECO:0000313" key="3">
    <source>
        <dbReference type="Proteomes" id="UP000051048"/>
    </source>
</evidence>
<dbReference type="Proteomes" id="UP000051048">
    <property type="component" value="Unassembled WGS sequence"/>
</dbReference>
<reference evidence="2 3" key="1">
    <citation type="journal article" date="2015" name="Genome Announc.">
        <title>Expanding the biotechnology potential of lactobacilli through comparative genomics of 213 strains and associated genera.</title>
        <authorList>
            <person name="Sun Z."/>
            <person name="Harris H.M."/>
            <person name="McCann A."/>
            <person name="Guo C."/>
            <person name="Argimon S."/>
            <person name="Zhang W."/>
            <person name="Yang X."/>
            <person name="Jeffery I.B."/>
            <person name="Cooney J.C."/>
            <person name="Kagawa T.F."/>
            <person name="Liu W."/>
            <person name="Song Y."/>
            <person name="Salvetti E."/>
            <person name="Wrobel A."/>
            <person name="Rasinkangas P."/>
            <person name="Parkhill J."/>
            <person name="Rea M.C."/>
            <person name="O'Sullivan O."/>
            <person name="Ritari J."/>
            <person name="Douillard F.P."/>
            <person name="Paul Ross R."/>
            <person name="Yang R."/>
            <person name="Briner A.E."/>
            <person name="Felis G.E."/>
            <person name="de Vos W.M."/>
            <person name="Barrangou R."/>
            <person name="Klaenhammer T.R."/>
            <person name="Caufield P.W."/>
            <person name="Cui Y."/>
            <person name="Zhang H."/>
            <person name="O'Toole P.W."/>
        </authorList>
    </citation>
    <scope>NUCLEOTIDE SEQUENCE [LARGE SCALE GENOMIC DNA]</scope>
    <source>
        <strain evidence="2 3">DSM 15833</strain>
    </source>
</reference>
<dbReference type="PANTHER" id="PTHR42831">
    <property type="entry name" value="FE-S PROTEIN MATURATION AUXILIARY FACTOR YITW"/>
    <property type="match status" value="1"/>
</dbReference>
<dbReference type="PANTHER" id="PTHR42831:SF1">
    <property type="entry name" value="FE-S PROTEIN MATURATION AUXILIARY FACTOR YITW"/>
    <property type="match status" value="1"/>
</dbReference>
<dbReference type="InterPro" id="IPR052339">
    <property type="entry name" value="Fe-S_Maturation_MIP18"/>
</dbReference>
<dbReference type="AlphaFoldDB" id="A0A0R1TPF8"/>
<dbReference type="InterPro" id="IPR002744">
    <property type="entry name" value="MIP18-like"/>
</dbReference>
<proteinExistence type="predicted"/>
<gene>
    <name evidence="2" type="ORF">FC36_GL000378</name>
</gene>
<dbReference type="Pfam" id="PF01883">
    <property type="entry name" value="FeS_assembly_P"/>
    <property type="match status" value="1"/>
</dbReference>
<dbReference type="Gene3D" id="3.30.300.130">
    <property type="entry name" value="Fe-S cluster assembly (FSCA)"/>
    <property type="match status" value="1"/>
</dbReference>
<dbReference type="EMBL" id="AZFH01000012">
    <property type="protein sequence ID" value="KRL83239.1"/>
    <property type="molecule type" value="Genomic_DNA"/>
</dbReference>
<comment type="caution">
    <text evidence="2">The sequence shown here is derived from an EMBL/GenBank/DDBJ whole genome shotgun (WGS) entry which is preliminary data.</text>
</comment>
<evidence type="ECO:0000259" key="1">
    <source>
        <dbReference type="Pfam" id="PF01883"/>
    </source>
</evidence>
<organism evidence="2 3">
    <name type="scientific">Ligilactobacillus equi DSM 15833 = JCM 10991</name>
    <dbReference type="NCBI Taxonomy" id="1423740"/>
    <lineage>
        <taxon>Bacteria</taxon>
        <taxon>Bacillati</taxon>
        <taxon>Bacillota</taxon>
        <taxon>Bacilli</taxon>
        <taxon>Lactobacillales</taxon>
        <taxon>Lactobacillaceae</taxon>
        <taxon>Ligilactobacillus</taxon>
    </lineage>
</organism>
<dbReference type="STRING" id="1423740.FC36_GL000378"/>
<sequence>MTFMTENEEKVVQAVLANLKEVIDPELGVDIVDLGLIYEIKIEAKVCTVEMTLTTMGCPVGELLASNIKAAVLAVEGIDECKIDLVWSPAWSMDRMSLEAKIALGIV</sequence>
<protein>
    <recommendedName>
        <fullName evidence="1">MIP18 family-like domain-containing protein</fullName>
    </recommendedName>
</protein>
<feature type="domain" description="MIP18 family-like" evidence="1">
    <location>
        <begin position="13"/>
        <end position="84"/>
    </location>
</feature>